<name>A0A1Q2KY85_9BACL</name>
<feature type="transmembrane region" description="Helical" evidence="1">
    <location>
        <begin position="31"/>
        <end position="53"/>
    </location>
</feature>
<keyword evidence="3" id="KW-1185">Reference proteome</keyword>
<feature type="transmembrane region" description="Helical" evidence="1">
    <location>
        <begin position="5"/>
        <end position="25"/>
    </location>
</feature>
<evidence type="ECO:0000313" key="2">
    <source>
        <dbReference type="EMBL" id="AQQ53149.1"/>
    </source>
</evidence>
<organism evidence="2 3">
    <name type="scientific">Planococcus lenghuensis</name>
    <dbReference type="NCBI Taxonomy" id="2213202"/>
    <lineage>
        <taxon>Bacteria</taxon>
        <taxon>Bacillati</taxon>
        <taxon>Bacillota</taxon>
        <taxon>Bacilli</taxon>
        <taxon>Bacillales</taxon>
        <taxon>Caryophanaceae</taxon>
        <taxon>Planococcus</taxon>
    </lineage>
</organism>
<evidence type="ECO:0000256" key="1">
    <source>
        <dbReference type="SAM" id="Phobius"/>
    </source>
</evidence>
<accession>A0A1Q2KY85</accession>
<evidence type="ECO:0000313" key="3">
    <source>
        <dbReference type="Proteomes" id="UP000188184"/>
    </source>
</evidence>
<keyword evidence="1" id="KW-0812">Transmembrane</keyword>
<dbReference type="KEGG" id="pmar:B0X71_08625"/>
<reference evidence="2 3" key="1">
    <citation type="submission" date="2017-02" db="EMBL/GenBank/DDBJ databases">
        <title>The complete genomic sequence of a novel cold adapted crude oil-degrading bacterium Planococcus qaidamina Y42.</title>
        <authorList>
            <person name="Yang R."/>
        </authorList>
    </citation>
    <scope>NUCLEOTIDE SEQUENCE [LARGE SCALE GENOMIC DNA]</scope>
    <source>
        <strain evidence="2 3">Y42</strain>
    </source>
</reference>
<dbReference type="EMBL" id="CP019640">
    <property type="protein sequence ID" value="AQQ53149.1"/>
    <property type="molecule type" value="Genomic_DNA"/>
</dbReference>
<dbReference type="RefSeq" id="WP_077589035.1">
    <property type="nucleotide sequence ID" value="NZ_CP019640.1"/>
</dbReference>
<dbReference type="Proteomes" id="UP000188184">
    <property type="component" value="Chromosome"/>
</dbReference>
<sequence>MSKFLYIFGLLVFIASLIVFIVNFFGGFSGMIMVMALFFMLNASIAMGVSEILTDMKRD</sequence>
<protein>
    <submittedName>
        <fullName evidence="2">Uncharacterized protein</fullName>
    </submittedName>
</protein>
<dbReference type="OrthoDB" id="2943488at2"/>
<keyword evidence="1" id="KW-1133">Transmembrane helix</keyword>
<gene>
    <name evidence="2" type="ORF">B0X71_08625</name>
</gene>
<keyword evidence="1" id="KW-0472">Membrane</keyword>
<proteinExistence type="predicted"/>
<dbReference type="AlphaFoldDB" id="A0A1Q2KY85"/>